<evidence type="ECO:0000313" key="3">
    <source>
        <dbReference type="EMBL" id="PLK28849.1"/>
    </source>
</evidence>
<dbReference type="RefSeq" id="WP_097781460.1">
    <property type="nucleotide sequence ID" value="NZ_NMTS02000069.1"/>
</dbReference>
<dbReference type="Pfam" id="PF03480">
    <property type="entry name" value="DctP"/>
    <property type="match status" value="1"/>
</dbReference>
<sequence length="357" mass="37843">MKQYINRRDFLKAAGVTAAAAALAGCGVTSGSTATASSTAASSTAAAGKYDDVKADVTLTMSHQMAASHSINKTAEEFARLVAEKSEGKMKVDVYSAATLGTETENLQALTNGTLDLAVIAAEFYANYVDEAGCLCLPFVYSSYDDCAEKLAGEAGTTVAQMILDKTNVRILDYYVLAFRQIFTTDKPLNTVNDMSGLIIRIPDSSTYKETFTQLGAAPTPVAWGETYTALDTGLVSAVENIPESIMSASMQEVCKYVNVSNHIIGPTTISVSEQVFQKLTEEQQNILTEAAKEACEFGLNATKDGSDANFDALEGAGLEVVDTDVDSLKAKINYNAYACAKTDVGKQILTSMGVAL</sequence>
<dbReference type="PIRSF" id="PIRSF006470">
    <property type="entry name" value="DctB"/>
    <property type="match status" value="1"/>
</dbReference>
<evidence type="ECO:0000313" key="4">
    <source>
        <dbReference type="Proteomes" id="UP000221015"/>
    </source>
</evidence>
<evidence type="ECO:0000256" key="2">
    <source>
        <dbReference type="SAM" id="SignalP"/>
    </source>
</evidence>
<dbReference type="PROSITE" id="PS51257">
    <property type="entry name" value="PROKAR_LIPOPROTEIN"/>
    <property type="match status" value="1"/>
</dbReference>
<evidence type="ECO:0008006" key="5">
    <source>
        <dbReference type="Google" id="ProtNLM"/>
    </source>
</evidence>
<dbReference type="CDD" id="cd13603">
    <property type="entry name" value="PBP2_TRAP_Siap_TeaA_like"/>
    <property type="match status" value="1"/>
</dbReference>
<name>A0A2J4JLW3_9FIRM</name>
<proteinExistence type="predicted"/>
<dbReference type="InterPro" id="IPR018389">
    <property type="entry name" value="DctP_fam"/>
</dbReference>
<dbReference type="InterPro" id="IPR019546">
    <property type="entry name" value="TAT_signal_bac_arc"/>
</dbReference>
<dbReference type="GO" id="GO:0030288">
    <property type="term" value="C:outer membrane-bounded periplasmic space"/>
    <property type="evidence" value="ECO:0007669"/>
    <property type="project" value="InterPro"/>
</dbReference>
<dbReference type="InterPro" id="IPR006311">
    <property type="entry name" value="TAT_signal"/>
</dbReference>
<dbReference type="PROSITE" id="PS51318">
    <property type="entry name" value="TAT"/>
    <property type="match status" value="1"/>
</dbReference>
<dbReference type="InterPro" id="IPR038404">
    <property type="entry name" value="TRAP_DctP_sf"/>
</dbReference>
<organism evidence="3 4">
    <name type="scientific">Faecalibacterium prausnitzii</name>
    <dbReference type="NCBI Taxonomy" id="853"/>
    <lineage>
        <taxon>Bacteria</taxon>
        <taxon>Bacillati</taxon>
        <taxon>Bacillota</taxon>
        <taxon>Clostridia</taxon>
        <taxon>Eubacteriales</taxon>
        <taxon>Oscillospiraceae</taxon>
        <taxon>Faecalibacterium</taxon>
    </lineage>
</organism>
<feature type="signal peptide" evidence="2">
    <location>
        <begin position="1"/>
        <end position="24"/>
    </location>
</feature>
<dbReference type="Gene3D" id="3.40.190.170">
    <property type="entry name" value="Bacterial extracellular solute-binding protein, family 7"/>
    <property type="match status" value="1"/>
</dbReference>
<dbReference type="EMBL" id="NMTS02000069">
    <property type="protein sequence ID" value="PLK28849.1"/>
    <property type="molecule type" value="Genomic_DNA"/>
</dbReference>
<dbReference type="InterPro" id="IPR004682">
    <property type="entry name" value="TRAP_DctP"/>
</dbReference>
<protein>
    <recommendedName>
        <fullName evidence="5">C4-dicarboxylate ABC transporter substrate-binding protein</fullName>
    </recommendedName>
</protein>
<dbReference type="NCBIfam" id="TIGR00787">
    <property type="entry name" value="dctP"/>
    <property type="match status" value="1"/>
</dbReference>
<dbReference type="NCBIfam" id="NF037995">
    <property type="entry name" value="TRAP_S1"/>
    <property type="match status" value="1"/>
</dbReference>
<dbReference type="GO" id="GO:0055085">
    <property type="term" value="P:transmembrane transport"/>
    <property type="evidence" value="ECO:0007669"/>
    <property type="project" value="InterPro"/>
</dbReference>
<dbReference type="PANTHER" id="PTHR33376">
    <property type="match status" value="1"/>
</dbReference>
<dbReference type="Pfam" id="PF10518">
    <property type="entry name" value="TAT_signal"/>
    <property type="match status" value="1"/>
</dbReference>
<feature type="chain" id="PRO_5038598691" description="C4-dicarboxylate ABC transporter substrate-binding protein" evidence="2">
    <location>
        <begin position="25"/>
        <end position="357"/>
    </location>
</feature>
<comment type="caution">
    <text evidence="3">The sequence shown here is derived from an EMBL/GenBank/DDBJ whole genome shotgun (WGS) entry which is preliminary data.</text>
</comment>
<dbReference type="Proteomes" id="UP000221015">
    <property type="component" value="Unassembled WGS sequence"/>
</dbReference>
<dbReference type="NCBIfam" id="TIGR01409">
    <property type="entry name" value="TAT_signal_seq"/>
    <property type="match status" value="1"/>
</dbReference>
<evidence type="ECO:0000256" key="1">
    <source>
        <dbReference type="ARBA" id="ARBA00022729"/>
    </source>
</evidence>
<keyword evidence="1 2" id="KW-0732">Signal</keyword>
<dbReference type="AlphaFoldDB" id="A0A2J4JLW3"/>
<reference evidence="3 4" key="1">
    <citation type="journal article" date="2017" name="Front. Microbiol.">
        <title>New Insights into the Diversity of the Genus Faecalibacterium.</title>
        <authorList>
            <person name="Benevides L."/>
            <person name="Burman S."/>
            <person name="Martin R."/>
            <person name="Robert V."/>
            <person name="Thomas M."/>
            <person name="Miquel S."/>
            <person name="Chain F."/>
            <person name="Sokol H."/>
            <person name="Bermudez-Humaran L.G."/>
            <person name="Morrison M."/>
            <person name="Langella P."/>
            <person name="Azevedo V.A."/>
            <person name="Chatel J.M."/>
            <person name="Soares S."/>
        </authorList>
    </citation>
    <scope>NUCLEOTIDE SEQUENCE [LARGE SCALE GENOMIC DNA]</scope>
    <source>
        <strain evidence="3 4">CNCM I 4542</strain>
    </source>
</reference>
<accession>A0A2J4JLW3</accession>
<gene>
    <name evidence="3" type="ORF">CGS50_011205</name>
</gene>
<dbReference type="PANTHER" id="PTHR33376:SF5">
    <property type="entry name" value="EXTRACYTOPLASMIC SOLUTE RECEPTOR PROTEIN"/>
    <property type="match status" value="1"/>
</dbReference>